<evidence type="ECO:0000313" key="5">
    <source>
        <dbReference type="EMBL" id="EON69171.1"/>
    </source>
</evidence>
<evidence type="ECO:0000256" key="2">
    <source>
        <dbReference type="ARBA" id="ARBA00022679"/>
    </source>
</evidence>
<organism evidence="5 6">
    <name type="scientific">Coniosporium apollinis (strain CBS 100218)</name>
    <name type="common">Rock-inhabiting black yeast</name>
    <dbReference type="NCBI Taxonomy" id="1168221"/>
    <lineage>
        <taxon>Eukaryota</taxon>
        <taxon>Fungi</taxon>
        <taxon>Dikarya</taxon>
        <taxon>Ascomycota</taxon>
        <taxon>Pezizomycotina</taxon>
        <taxon>Dothideomycetes</taxon>
        <taxon>Dothideomycetes incertae sedis</taxon>
        <taxon>Coniosporium</taxon>
    </lineage>
</organism>
<evidence type="ECO:0000256" key="3">
    <source>
        <dbReference type="ARBA" id="ARBA00022691"/>
    </source>
</evidence>
<dbReference type="InterPro" id="IPR029063">
    <property type="entry name" value="SAM-dependent_MTases_sf"/>
</dbReference>
<dbReference type="PANTHER" id="PTHR43712:SF5">
    <property type="entry name" value="O-METHYLTRANSFERASE ASQN-RELATED"/>
    <property type="match status" value="1"/>
</dbReference>
<dbReference type="eggNOG" id="KOG3178">
    <property type="taxonomic scope" value="Eukaryota"/>
</dbReference>
<dbReference type="PANTHER" id="PTHR43712">
    <property type="entry name" value="PUTATIVE (AFU_ORTHOLOGUE AFUA_4G14580)-RELATED"/>
    <property type="match status" value="1"/>
</dbReference>
<dbReference type="InterPro" id="IPR016461">
    <property type="entry name" value="COMT-like"/>
</dbReference>
<keyword evidence="2" id="KW-0808">Transferase</keyword>
<dbReference type="PROSITE" id="PS51683">
    <property type="entry name" value="SAM_OMT_II"/>
    <property type="match status" value="1"/>
</dbReference>
<dbReference type="InterPro" id="IPR001077">
    <property type="entry name" value="COMT_C"/>
</dbReference>
<dbReference type="EMBL" id="JH767608">
    <property type="protein sequence ID" value="EON69171.1"/>
    <property type="molecule type" value="Genomic_DNA"/>
</dbReference>
<sequence length="256" mass="28477">MMKHTFIETRTGAGRVVHTANSAFVARTWFGLNFEECVAGSVKEVKVIRTYGDSQEPNESAECIALNRGLLEEGRTIFDSFETDGEGEQKGRRMRRFGEGMRSATQTGAYSGHHVHAGLDWDALGDATVVDIDLPGSYLGLPVQDFAGLEPQFDATLPADLKDRVTFQAHDFFKEQPVRGADVYFMKHILHDWSDKYFLKILRAIVPAMKDGSRIVVMDGVLPPPGTAALPMERLLTALDLQMVTALNAKEWSREE</sequence>
<name>R7Z5I7_CONA1</name>
<dbReference type="Gene3D" id="3.40.50.150">
    <property type="entry name" value="Vaccinia Virus protein VP39"/>
    <property type="match status" value="1"/>
</dbReference>
<evidence type="ECO:0000313" key="6">
    <source>
        <dbReference type="Proteomes" id="UP000016924"/>
    </source>
</evidence>
<dbReference type="OrthoDB" id="1606438at2759"/>
<evidence type="ECO:0000256" key="1">
    <source>
        <dbReference type="ARBA" id="ARBA00022603"/>
    </source>
</evidence>
<keyword evidence="3" id="KW-0949">S-adenosyl-L-methionine</keyword>
<dbReference type="GO" id="GO:0032259">
    <property type="term" value="P:methylation"/>
    <property type="evidence" value="ECO:0007669"/>
    <property type="project" value="UniProtKB-KW"/>
</dbReference>
<feature type="domain" description="O-methyltransferase C-terminal" evidence="4">
    <location>
        <begin position="157"/>
        <end position="251"/>
    </location>
</feature>
<dbReference type="HOGENOM" id="CLU_005533_1_0_1"/>
<evidence type="ECO:0000259" key="4">
    <source>
        <dbReference type="Pfam" id="PF00891"/>
    </source>
</evidence>
<dbReference type="GO" id="GO:0008171">
    <property type="term" value="F:O-methyltransferase activity"/>
    <property type="evidence" value="ECO:0007669"/>
    <property type="project" value="InterPro"/>
</dbReference>
<proteinExistence type="predicted"/>
<dbReference type="AlphaFoldDB" id="R7Z5I7"/>
<dbReference type="GeneID" id="19905840"/>
<dbReference type="Proteomes" id="UP000016924">
    <property type="component" value="Unassembled WGS sequence"/>
</dbReference>
<keyword evidence="1" id="KW-0489">Methyltransferase</keyword>
<reference evidence="6" key="1">
    <citation type="submission" date="2012-06" db="EMBL/GenBank/DDBJ databases">
        <title>The genome sequence of Coniosporium apollinis CBS 100218.</title>
        <authorList>
            <consortium name="The Broad Institute Genome Sequencing Platform"/>
            <person name="Cuomo C."/>
            <person name="Gorbushina A."/>
            <person name="Noack S."/>
            <person name="Walker B."/>
            <person name="Young S.K."/>
            <person name="Zeng Q."/>
            <person name="Gargeya S."/>
            <person name="Fitzgerald M."/>
            <person name="Haas B."/>
            <person name="Abouelleil A."/>
            <person name="Alvarado L."/>
            <person name="Arachchi H.M."/>
            <person name="Berlin A.M."/>
            <person name="Chapman S.B."/>
            <person name="Goldberg J."/>
            <person name="Griggs A."/>
            <person name="Gujja S."/>
            <person name="Hansen M."/>
            <person name="Howarth C."/>
            <person name="Imamovic A."/>
            <person name="Larimer J."/>
            <person name="McCowan C."/>
            <person name="Montmayeur A."/>
            <person name="Murphy C."/>
            <person name="Neiman D."/>
            <person name="Pearson M."/>
            <person name="Priest M."/>
            <person name="Roberts A."/>
            <person name="Saif S."/>
            <person name="Shea T."/>
            <person name="Sisk P."/>
            <person name="Sykes S."/>
            <person name="Wortman J."/>
            <person name="Nusbaum C."/>
            <person name="Birren B."/>
        </authorList>
    </citation>
    <scope>NUCLEOTIDE SEQUENCE [LARGE SCALE GENOMIC DNA]</scope>
    <source>
        <strain evidence="6">CBS 100218</strain>
    </source>
</reference>
<gene>
    <name evidence="5" type="ORF">W97_08529</name>
</gene>
<protein>
    <recommendedName>
        <fullName evidence="4">O-methyltransferase C-terminal domain-containing protein</fullName>
    </recommendedName>
</protein>
<keyword evidence="6" id="KW-1185">Reference proteome</keyword>
<dbReference type="SUPFAM" id="SSF53335">
    <property type="entry name" value="S-adenosyl-L-methionine-dependent methyltransferases"/>
    <property type="match status" value="1"/>
</dbReference>
<dbReference type="RefSeq" id="XP_007784488.1">
    <property type="nucleotide sequence ID" value="XM_007786298.1"/>
</dbReference>
<accession>R7Z5I7</accession>
<dbReference type="Pfam" id="PF00891">
    <property type="entry name" value="Methyltransf_2"/>
    <property type="match status" value="1"/>
</dbReference>